<dbReference type="PANTHER" id="PTHR45527:SF1">
    <property type="entry name" value="FATTY ACID SYNTHASE"/>
    <property type="match status" value="1"/>
</dbReference>
<dbReference type="PROSITE" id="PS50075">
    <property type="entry name" value="CARRIER"/>
    <property type="match status" value="1"/>
</dbReference>
<protein>
    <submittedName>
        <fullName evidence="5">Phosphopantetheine-binding protein</fullName>
    </submittedName>
</protein>
<dbReference type="Proteomes" id="UP001144036">
    <property type="component" value="Unassembled WGS sequence"/>
</dbReference>
<accession>A0ABT4S8D3</accession>
<keyword evidence="6" id="KW-1185">Reference proteome</keyword>
<name>A0ABT4S8D3_9ACTN</name>
<dbReference type="InterPro" id="IPR020806">
    <property type="entry name" value="PKS_PP-bd"/>
</dbReference>
<sequence length="144" mass="15641">MAPAEGVDVLERALSAADRVGHLVISTGSLDGRIAQWVTGDIHEAGEDVDDQERHPRPELNNPYVEPREGTEAVLAGIWSRVLAIEPIGALDNFFELGGHSLLAIELTTRIRKTLNASVPVTGLLECPTVRQLAELLDARDDEE</sequence>
<comment type="caution">
    <text evidence="5">The sequence shown here is derived from an EMBL/GenBank/DDBJ whole genome shotgun (WGS) entry which is preliminary data.</text>
</comment>
<dbReference type="PANTHER" id="PTHR45527">
    <property type="entry name" value="NONRIBOSOMAL PEPTIDE SYNTHETASE"/>
    <property type="match status" value="1"/>
</dbReference>
<keyword evidence="2" id="KW-0597">Phosphoprotein</keyword>
<reference evidence="5" key="1">
    <citation type="submission" date="2022-11" db="EMBL/GenBank/DDBJ databases">
        <title>Nonomuraea corallina sp. nov., a new species of the genus Nonomuraea isolated from sea side sediment in Thai sea.</title>
        <authorList>
            <person name="Ngamcharungchit C."/>
            <person name="Matsumoto A."/>
            <person name="Suriyachadkun C."/>
            <person name="Panbangred W."/>
            <person name="Inahashi Y."/>
            <person name="Intra B."/>
        </authorList>
    </citation>
    <scope>NUCLEOTIDE SEQUENCE</scope>
    <source>
        <strain evidence="5">MCN248</strain>
    </source>
</reference>
<dbReference type="EMBL" id="JAPNNL010000022">
    <property type="protein sequence ID" value="MDA0633466.1"/>
    <property type="molecule type" value="Genomic_DNA"/>
</dbReference>
<organism evidence="5 6">
    <name type="scientific">Nonomuraea corallina</name>
    <dbReference type="NCBI Taxonomy" id="2989783"/>
    <lineage>
        <taxon>Bacteria</taxon>
        <taxon>Bacillati</taxon>
        <taxon>Actinomycetota</taxon>
        <taxon>Actinomycetes</taxon>
        <taxon>Streptosporangiales</taxon>
        <taxon>Streptosporangiaceae</taxon>
        <taxon>Nonomuraea</taxon>
    </lineage>
</organism>
<evidence type="ECO:0000313" key="5">
    <source>
        <dbReference type="EMBL" id="MDA0633466.1"/>
    </source>
</evidence>
<dbReference type="InterPro" id="IPR029058">
    <property type="entry name" value="AB_hydrolase_fold"/>
</dbReference>
<keyword evidence="1" id="KW-0596">Phosphopantetheine</keyword>
<evidence type="ECO:0000259" key="4">
    <source>
        <dbReference type="PROSITE" id="PS50075"/>
    </source>
</evidence>
<dbReference type="Pfam" id="PF00550">
    <property type="entry name" value="PP-binding"/>
    <property type="match status" value="1"/>
</dbReference>
<dbReference type="PROSITE" id="PS00012">
    <property type="entry name" value="PHOSPHOPANTETHEINE"/>
    <property type="match status" value="1"/>
</dbReference>
<evidence type="ECO:0000313" key="6">
    <source>
        <dbReference type="Proteomes" id="UP001144036"/>
    </source>
</evidence>
<proteinExistence type="predicted"/>
<evidence type="ECO:0000256" key="3">
    <source>
        <dbReference type="SAM" id="MobiDB-lite"/>
    </source>
</evidence>
<gene>
    <name evidence="5" type="ORF">OUY22_08550</name>
</gene>
<feature type="region of interest" description="Disordered" evidence="3">
    <location>
        <begin position="46"/>
        <end position="65"/>
    </location>
</feature>
<evidence type="ECO:0000256" key="1">
    <source>
        <dbReference type="ARBA" id="ARBA00022450"/>
    </source>
</evidence>
<dbReference type="SMART" id="SM00823">
    <property type="entry name" value="PKS_PP"/>
    <property type="match status" value="1"/>
</dbReference>
<dbReference type="InterPro" id="IPR009081">
    <property type="entry name" value="PP-bd_ACP"/>
</dbReference>
<dbReference type="SUPFAM" id="SSF47336">
    <property type="entry name" value="ACP-like"/>
    <property type="match status" value="1"/>
</dbReference>
<dbReference type="InterPro" id="IPR036736">
    <property type="entry name" value="ACP-like_sf"/>
</dbReference>
<feature type="compositionally biased region" description="Basic and acidic residues" evidence="3">
    <location>
        <begin position="46"/>
        <end position="58"/>
    </location>
</feature>
<evidence type="ECO:0000256" key="2">
    <source>
        <dbReference type="ARBA" id="ARBA00022553"/>
    </source>
</evidence>
<feature type="domain" description="Carrier" evidence="4">
    <location>
        <begin position="66"/>
        <end position="141"/>
    </location>
</feature>
<dbReference type="InterPro" id="IPR006162">
    <property type="entry name" value="Ppantetheine_attach_site"/>
</dbReference>
<dbReference type="Gene3D" id="3.40.50.1820">
    <property type="entry name" value="alpha/beta hydrolase"/>
    <property type="match status" value="1"/>
</dbReference>